<keyword evidence="6" id="KW-0175">Coiled coil</keyword>
<evidence type="ECO:0000256" key="2">
    <source>
        <dbReference type="ARBA" id="ARBA00023015"/>
    </source>
</evidence>
<evidence type="ECO:0000259" key="8">
    <source>
        <dbReference type="PROSITE" id="PS50863"/>
    </source>
</evidence>
<keyword evidence="5" id="KW-0539">Nucleus</keyword>
<evidence type="ECO:0000313" key="9">
    <source>
        <dbReference type="EMBL" id="KAK6798431.1"/>
    </source>
</evidence>
<dbReference type="Pfam" id="PF02362">
    <property type="entry name" value="B3"/>
    <property type="match status" value="1"/>
</dbReference>
<gene>
    <name evidence="9" type="ORF">RDI58_006134</name>
</gene>
<dbReference type="Gene3D" id="2.40.330.10">
    <property type="entry name" value="DNA-binding pseudobarrel domain"/>
    <property type="match status" value="1"/>
</dbReference>
<dbReference type="PANTHER" id="PTHR31391">
    <property type="entry name" value="B3 DOMAIN-CONTAINING PROTEIN OS11G0197600-RELATED"/>
    <property type="match status" value="1"/>
</dbReference>
<evidence type="ECO:0000256" key="5">
    <source>
        <dbReference type="ARBA" id="ARBA00023242"/>
    </source>
</evidence>
<feature type="coiled-coil region" evidence="6">
    <location>
        <begin position="533"/>
        <end position="567"/>
    </location>
</feature>
<keyword evidence="2" id="KW-0805">Transcription regulation</keyword>
<dbReference type="SMART" id="SM01019">
    <property type="entry name" value="B3"/>
    <property type="match status" value="1"/>
</dbReference>
<comment type="subcellular location">
    <subcellularLocation>
        <location evidence="1">Nucleus</location>
    </subcellularLocation>
</comment>
<comment type="caution">
    <text evidence="9">The sequence shown here is derived from an EMBL/GenBank/DDBJ whole genome shotgun (WGS) entry which is preliminary data.</text>
</comment>
<dbReference type="GO" id="GO:0003677">
    <property type="term" value="F:DNA binding"/>
    <property type="evidence" value="ECO:0007669"/>
    <property type="project" value="UniProtKB-KW"/>
</dbReference>
<evidence type="ECO:0000313" key="10">
    <source>
        <dbReference type="Proteomes" id="UP001371456"/>
    </source>
</evidence>
<dbReference type="PROSITE" id="PS50863">
    <property type="entry name" value="B3"/>
    <property type="match status" value="1"/>
</dbReference>
<evidence type="ECO:0000256" key="4">
    <source>
        <dbReference type="ARBA" id="ARBA00023163"/>
    </source>
</evidence>
<dbReference type="PANTHER" id="PTHR31391:SF135">
    <property type="entry name" value="B3 DOMAIN-CONTAINING PROTEIN OS01G0234100-LIKE ISOFORM X1"/>
    <property type="match status" value="1"/>
</dbReference>
<dbReference type="EMBL" id="JBANQN010000002">
    <property type="protein sequence ID" value="KAK6798431.1"/>
    <property type="molecule type" value="Genomic_DNA"/>
</dbReference>
<dbReference type="CDD" id="cd10017">
    <property type="entry name" value="B3_DNA"/>
    <property type="match status" value="1"/>
</dbReference>
<feature type="domain" description="TF-B3" evidence="8">
    <location>
        <begin position="211"/>
        <end position="302"/>
    </location>
</feature>
<evidence type="ECO:0000256" key="7">
    <source>
        <dbReference type="SAM" id="MobiDB-lite"/>
    </source>
</evidence>
<evidence type="ECO:0000256" key="6">
    <source>
        <dbReference type="SAM" id="Coils"/>
    </source>
</evidence>
<feature type="region of interest" description="Disordered" evidence="7">
    <location>
        <begin position="1"/>
        <end position="77"/>
    </location>
</feature>
<dbReference type="InterPro" id="IPR003340">
    <property type="entry name" value="B3_DNA-bd"/>
</dbReference>
<evidence type="ECO:0000256" key="3">
    <source>
        <dbReference type="ARBA" id="ARBA00023125"/>
    </source>
</evidence>
<accession>A0AAN8YNA3</accession>
<feature type="compositionally biased region" description="Polar residues" evidence="7">
    <location>
        <begin position="92"/>
        <end position="101"/>
    </location>
</feature>
<organism evidence="9 10">
    <name type="scientific">Solanum bulbocastanum</name>
    <name type="common">Wild potato</name>
    <dbReference type="NCBI Taxonomy" id="147425"/>
    <lineage>
        <taxon>Eukaryota</taxon>
        <taxon>Viridiplantae</taxon>
        <taxon>Streptophyta</taxon>
        <taxon>Embryophyta</taxon>
        <taxon>Tracheophyta</taxon>
        <taxon>Spermatophyta</taxon>
        <taxon>Magnoliopsida</taxon>
        <taxon>eudicotyledons</taxon>
        <taxon>Gunneridae</taxon>
        <taxon>Pentapetalae</taxon>
        <taxon>asterids</taxon>
        <taxon>lamiids</taxon>
        <taxon>Solanales</taxon>
        <taxon>Solanaceae</taxon>
        <taxon>Solanoideae</taxon>
        <taxon>Solaneae</taxon>
        <taxon>Solanum</taxon>
    </lineage>
</organism>
<name>A0AAN8YNA3_SOLBU</name>
<keyword evidence="3" id="KW-0238">DNA-binding</keyword>
<feature type="compositionally biased region" description="Basic residues" evidence="7">
    <location>
        <begin position="10"/>
        <end position="26"/>
    </location>
</feature>
<dbReference type="GO" id="GO:0005634">
    <property type="term" value="C:nucleus"/>
    <property type="evidence" value="ECO:0007669"/>
    <property type="project" value="UniProtKB-SubCell"/>
</dbReference>
<feature type="region of interest" description="Disordered" evidence="7">
    <location>
        <begin position="91"/>
        <end position="111"/>
    </location>
</feature>
<dbReference type="Proteomes" id="UP001371456">
    <property type="component" value="Unassembled WGS sequence"/>
</dbReference>
<reference evidence="9 10" key="1">
    <citation type="submission" date="2024-02" db="EMBL/GenBank/DDBJ databases">
        <title>de novo genome assembly of Solanum bulbocastanum strain 11H21.</title>
        <authorList>
            <person name="Hosaka A.J."/>
        </authorList>
    </citation>
    <scope>NUCLEOTIDE SEQUENCE [LARGE SCALE GENOMIC DNA]</scope>
    <source>
        <tissue evidence="9">Young leaves</tissue>
    </source>
</reference>
<dbReference type="AlphaFoldDB" id="A0AAN8YNA3"/>
<evidence type="ECO:0000256" key="1">
    <source>
        <dbReference type="ARBA" id="ARBA00004123"/>
    </source>
</evidence>
<protein>
    <recommendedName>
        <fullName evidence="8">TF-B3 domain-containing protein</fullName>
    </recommendedName>
</protein>
<dbReference type="InterPro" id="IPR015300">
    <property type="entry name" value="DNA-bd_pseudobarrel_sf"/>
</dbReference>
<dbReference type="InterPro" id="IPR044837">
    <property type="entry name" value="REM16-like"/>
</dbReference>
<dbReference type="SUPFAM" id="SSF101936">
    <property type="entry name" value="DNA-binding pseudobarrel domain"/>
    <property type="match status" value="1"/>
</dbReference>
<keyword evidence="4" id="KW-0804">Transcription</keyword>
<sequence>MLGVVGIGSARKKNKSLQRKMKIKVVHRSEPPNQERVSVSYPDMPKKEVFDEEQENQQLGTQEPEPEPDSAIPKLGNDNLSLVDASIPIDSLTPSTQTPISSLLGKRRRKPKEMIDQISTIPFRKKRVFKKQSQSINYLQLQLLFNVRISSIANLSKQMREPGIGVADAGRSTKLERATADGSGSATQMKSPIIIRAEEFLLSIGNEFPSFMKLLVRSHVGSCFWMGLPVPFCKNHLPRKDTPVILESETGEDYEIKYIAEKTGLSAGWRKYAAAHKLVEGDVLVFQLVEPTRFKVYSHPKATFLVKPTDLGRIMVYVIRANDLKEVDGALSLLNLDAPAKQSDAEGTIGNNIKKRQKKSLPLTVVQKRRRKEDLSKQLVPLEAQSGNDSDEVASEILEGSRSSGLAVNFRDIKSLEEFHILVNGVCIDSELPEHIRRKYYELCCSKNAFLHDRLLQGLHCKLVAGMIFEVVNIADMVRACKLTTPRKEFDKWDKSLKSFELLGMNVGFLRTRLRWLLSLAFDSEGALDTKRYWDAKKEWSRAEDEIRNLEMKLEELKQTSGKYVADVETLKSKAESYELMFQGEVNAPCKSEGTVQRENVMRKKIALFNFRSNILELRVYQKMSVAREASPEKDCLTMDTFIGKLTINLKSCVHLPQLASNRASQCKYVLLDRIFHKTAN</sequence>
<keyword evidence="10" id="KW-1185">Reference proteome</keyword>
<proteinExistence type="predicted"/>